<gene>
    <name evidence="2" type="ORF">GUJ93_ZPchr0006g42161</name>
</gene>
<sequence length="166" mass="18011">MYDSTKLRVQQPVYKSRWMLCDTGIRIIGFTSCDCEDRGAWQLGVELQMQMPDSVIGLRNDGREEVRKICTNLREIAAASVISPAAVAPPPAREGAPRPFPRQGKAQGGPPLSSDRRGGSGSAGPSWRQRRPTGESPAGVRETETVTVTVRGVRVDLNGPELQNAI</sequence>
<comment type="caution">
    <text evidence="2">The sequence shown here is derived from an EMBL/GenBank/DDBJ whole genome shotgun (WGS) entry which is preliminary data.</text>
</comment>
<evidence type="ECO:0000256" key="1">
    <source>
        <dbReference type="SAM" id="MobiDB-lite"/>
    </source>
</evidence>
<proteinExistence type="predicted"/>
<dbReference type="EMBL" id="JAAALK010000283">
    <property type="protein sequence ID" value="KAG8072083.1"/>
    <property type="molecule type" value="Genomic_DNA"/>
</dbReference>
<dbReference type="AlphaFoldDB" id="A0A8J5T0Q0"/>
<protein>
    <submittedName>
        <fullName evidence="2">Uncharacterized protein</fullName>
    </submittedName>
</protein>
<reference evidence="2" key="2">
    <citation type="submission" date="2021-02" db="EMBL/GenBank/DDBJ databases">
        <authorList>
            <person name="Kimball J.A."/>
            <person name="Haas M.W."/>
            <person name="Macchietto M."/>
            <person name="Kono T."/>
            <person name="Duquette J."/>
            <person name="Shao M."/>
        </authorList>
    </citation>
    <scope>NUCLEOTIDE SEQUENCE</scope>
    <source>
        <tissue evidence="2">Fresh leaf tissue</tissue>
    </source>
</reference>
<feature type="region of interest" description="Disordered" evidence="1">
    <location>
        <begin position="81"/>
        <end position="147"/>
    </location>
</feature>
<accession>A0A8J5T0Q0</accession>
<name>A0A8J5T0Q0_ZIZPA</name>
<evidence type="ECO:0000313" key="3">
    <source>
        <dbReference type="Proteomes" id="UP000729402"/>
    </source>
</evidence>
<evidence type="ECO:0000313" key="2">
    <source>
        <dbReference type="EMBL" id="KAG8072083.1"/>
    </source>
</evidence>
<reference evidence="2" key="1">
    <citation type="journal article" date="2021" name="bioRxiv">
        <title>Whole Genome Assembly and Annotation of Northern Wild Rice, Zizania palustris L., Supports a Whole Genome Duplication in the Zizania Genus.</title>
        <authorList>
            <person name="Haas M."/>
            <person name="Kono T."/>
            <person name="Macchietto M."/>
            <person name="Millas R."/>
            <person name="McGilp L."/>
            <person name="Shao M."/>
            <person name="Duquette J."/>
            <person name="Hirsch C.N."/>
            <person name="Kimball J."/>
        </authorList>
    </citation>
    <scope>NUCLEOTIDE SEQUENCE</scope>
    <source>
        <tissue evidence="2">Fresh leaf tissue</tissue>
    </source>
</reference>
<dbReference type="Proteomes" id="UP000729402">
    <property type="component" value="Unassembled WGS sequence"/>
</dbReference>
<organism evidence="2 3">
    <name type="scientific">Zizania palustris</name>
    <name type="common">Northern wild rice</name>
    <dbReference type="NCBI Taxonomy" id="103762"/>
    <lineage>
        <taxon>Eukaryota</taxon>
        <taxon>Viridiplantae</taxon>
        <taxon>Streptophyta</taxon>
        <taxon>Embryophyta</taxon>
        <taxon>Tracheophyta</taxon>
        <taxon>Spermatophyta</taxon>
        <taxon>Magnoliopsida</taxon>
        <taxon>Liliopsida</taxon>
        <taxon>Poales</taxon>
        <taxon>Poaceae</taxon>
        <taxon>BOP clade</taxon>
        <taxon>Oryzoideae</taxon>
        <taxon>Oryzeae</taxon>
        <taxon>Zizaniinae</taxon>
        <taxon>Zizania</taxon>
    </lineage>
</organism>
<keyword evidence="3" id="KW-1185">Reference proteome</keyword>